<dbReference type="SUPFAM" id="SSF51161">
    <property type="entry name" value="Trimeric LpxA-like enzymes"/>
    <property type="match status" value="1"/>
</dbReference>
<accession>A0A382HFH4</accession>
<gene>
    <name evidence="1" type="ORF">METZ01_LOCUS238327</name>
</gene>
<protein>
    <submittedName>
        <fullName evidence="1">Uncharacterized protein</fullName>
    </submittedName>
</protein>
<dbReference type="Gene3D" id="2.160.10.10">
    <property type="entry name" value="Hexapeptide repeat proteins"/>
    <property type="match status" value="1"/>
</dbReference>
<feature type="non-terminal residue" evidence="1">
    <location>
        <position position="176"/>
    </location>
</feature>
<evidence type="ECO:0000313" key="1">
    <source>
        <dbReference type="EMBL" id="SVB85473.1"/>
    </source>
</evidence>
<dbReference type="EMBL" id="UINC01060696">
    <property type="protein sequence ID" value="SVB85473.1"/>
    <property type="molecule type" value="Genomic_DNA"/>
</dbReference>
<organism evidence="1">
    <name type="scientific">marine metagenome</name>
    <dbReference type="NCBI Taxonomy" id="408172"/>
    <lineage>
        <taxon>unclassified sequences</taxon>
        <taxon>metagenomes</taxon>
        <taxon>ecological metagenomes</taxon>
    </lineage>
</organism>
<reference evidence="1" key="1">
    <citation type="submission" date="2018-05" db="EMBL/GenBank/DDBJ databases">
        <authorList>
            <person name="Lanie J.A."/>
            <person name="Ng W.-L."/>
            <person name="Kazmierczak K.M."/>
            <person name="Andrzejewski T.M."/>
            <person name="Davidsen T.M."/>
            <person name="Wayne K.J."/>
            <person name="Tettelin H."/>
            <person name="Glass J.I."/>
            <person name="Rusch D."/>
            <person name="Podicherti R."/>
            <person name="Tsui H.-C.T."/>
            <person name="Winkler M.E."/>
        </authorList>
    </citation>
    <scope>NUCLEOTIDE SEQUENCE</scope>
</reference>
<dbReference type="AlphaFoldDB" id="A0A382HFH4"/>
<dbReference type="InterPro" id="IPR011004">
    <property type="entry name" value="Trimer_LpxA-like_sf"/>
</dbReference>
<feature type="non-terminal residue" evidence="1">
    <location>
        <position position="1"/>
    </location>
</feature>
<name>A0A382HFH4_9ZZZZ</name>
<proteinExistence type="predicted"/>
<sequence length="176" mass="19811">VTNGIWLAGNVFWTSDLLKKINQGSESVWVYENSAVGYNLSRSLGESWLYQGGPVKSEFSEKIEKRNLSCDMVHYVWEIIDRIPKTLEEEIEKFGPNYKIISDHPTARIVGGNKIYVNETSHIEPLVVLNAEKGPIIIMDKVHINSFAYLEGPLYIGNDTVIKPHTHISNSIVGPV</sequence>